<sequence length="63" mass="7066">MRDLALVDSFGGTDADNDDILLKAFEDHEAYQDILKFKKFLVIGKKGSGKTAIFKKNNNNSCR</sequence>
<dbReference type="AlphaFoldDB" id="A0AAW9PFG6"/>
<protein>
    <submittedName>
        <fullName evidence="1">Uncharacterized protein</fullName>
    </submittedName>
</protein>
<proteinExistence type="predicted"/>
<accession>A0AAW9PFG6</accession>
<dbReference type="RefSeq" id="WP_064147221.1">
    <property type="nucleotide sequence ID" value="NZ_CAJZZS010000003.1"/>
</dbReference>
<dbReference type="Proteomes" id="UP001176846">
    <property type="component" value="Unassembled WGS sequence"/>
</dbReference>
<gene>
    <name evidence="1" type="ORF">QAB22_009465</name>
</gene>
<evidence type="ECO:0000313" key="2">
    <source>
        <dbReference type="Proteomes" id="UP001176846"/>
    </source>
</evidence>
<evidence type="ECO:0000313" key="1">
    <source>
        <dbReference type="EMBL" id="MEC6056771.1"/>
    </source>
</evidence>
<comment type="caution">
    <text evidence="1">The sequence shown here is derived from an EMBL/GenBank/DDBJ whole genome shotgun (WGS) entry which is preliminary data.</text>
</comment>
<reference evidence="1" key="1">
    <citation type="journal article" date="2023" name="Nat. Commun.">
        <title>Genomic dissection of endemic carbapenem resistance reveals metallo-beta-lactamase dissemination through clonal, plasmid and integron transfer.</title>
        <authorList>
            <person name="Macesic N."/>
            <person name="Hawkey J."/>
            <person name="Vezina B."/>
            <person name="Wisniewski J.A."/>
            <person name="Cottingham H."/>
            <person name="Blakeway L.V."/>
            <person name="Harshegyi T."/>
            <person name="Pragastis K."/>
            <person name="Badoordeen G.Z."/>
            <person name="Dennison A."/>
            <person name="Spelman D.W."/>
            <person name="Jenney A.W.J."/>
            <person name="Peleg A.Y."/>
        </authorList>
    </citation>
    <scope>NUCLEOTIDE SEQUENCE</scope>
    <source>
        <strain evidence="1">CPO071</strain>
    </source>
</reference>
<dbReference type="EMBL" id="JARTTN020000001">
    <property type="protein sequence ID" value="MEC6056771.1"/>
    <property type="molecule type" value="Genomic_DNA"/>
</dbReference>
<reference evidence="1" key="2">
    <citation type="submission" date="2024-01" db="EMBL/GenBank/DDBJ databases">
        <authorList>
            <person name="Macesic N."/>
        </authorList>
    </citation>
    <scope>NUCLEOTIDE SEQUENCE</scope>
    <source>
        <strain evidence="1">CPO071</strain>
    </source>
</reference>
<organism evidence="1 2">
    <name type="scientific">Klebsiella variicola</name>
    <dbReference type="NCBI Taxonomy" id="244366"/>
    <lineage>
        <taxon>Bacteria</taxon>
        <taxon>Pseudomonadati</taxon>
        <taxon>Pseudomonadota</taxon>
        <taxon>Gammaproteobacteria</taxon>
        <taxon>Enterobacterales</taxon>
        <taxon>Enterobacteriaceae</taxon>
        <taxon>Klebsiella/Raoultella group</taxon>
        <taxon>Klebsiella</taxon>
        <taxon>Klebsiella pneumoniae complex</taxon>
    </lineage>
</organism>
<name>A0AAW9PFG6_KLEVA</name>